<comment type="caution">
    <text evidence="2">The sequence shown here is derived from an EMBL/GenBank/DDBJ whole genome shotgun (WGS) entry which is preliminary data.</text>
</comment>
<protein>
    <recommendedName>
        <fullName evidence="1">Aminoglycoside phosphotransferase domain-containing protein</fullName>
    </recommendedName>
</protein>
<dbReference type="Proteomes" id="UP001498398">
    <property type="component" value="Unassembled WGS sequence"/>
</dbReference>
<dbReference type="CDD" id="cd05120">
    <property type="entry name" value="APH_ChoK_like"/>
    <property type="match status" value="1"/>
</dbReference>
<dbReference type="InterPro" id="IPR011009">
    <property type="entry name" value="Kinase-like_dom_sf"/>
</dbReference>
<feature type="domain" description="Aminoglycoside phosphotransferase" evidence="1">
    <location>
        <begin position="271"/>
        <end position="478"/>
    </location>
</feature>
<dbReference type="InterPro" id="IPR002575">
    <property type="entry name" value="Aminoglycoside_PTrfase"/>
</dbReference>
<accession>A0ABR1JIV8</accession>
<proteinExistence type="predicted"/>
<evidence type="ECO:0000313" key="2">
    <source>
        <dbReference type="EMBL" id="KAK7462346.1"/>
    </source>
</evidence>
<gene>
    <name evidence="2" type="ORF">VKT23_007947</name>
</gene>
<evidence type="ECO:0000313" key="3">
    <source>
        <dbReference type="Proteomes" id="UP001498398"/>
    </source>
</evidence>
<organism evidence="2 3">
    <name type="scientific">Marasmiellus scandens</name>
    <dbReference type="NCBI Taxonomy" id="2682957"/>
    <lineage>
        <taxon>Eukaryota</taxon>
        <taxon>Fungi</taxon>
        <taxon>Dikarya</taxon>
        <taxon>Basidiomycota</taxon>
        <taxon>Agaricomycotina</taxon>
        <taxon>Agaricomycetes</taxon>
        <taxon>Agaricomycetidae</taxon>
        <taxon>Agaricales</taxon>
        <taxon>Marasmiineae</taxon>
        <taxon>Omphalotaceae</taxon>
        <taxon>Marasmiellus</taxon>
    </lineage>
</organism>
<sequence>MQEDSNQKDPRIHSELEKALVNGSWRNFVMLYLDGDFKSRTLEVDLEEPHYFWALFRKVMDDWRGTFDVIDAEKPSWSDFATYMWSMPRIPSENKRYVIRAFLEARFQYFINRSFTEMSAACIGNLFNDIYHNVFGHQTLSEFDFKYRFVEYLFSQSTAEQAQIMCWAKSVFEACFVQALQRRYTMNHDLPMNDFYDMIRSIFMRTPNFFKAIFAQQPYNLNENLSPANTFAFLDDYCLFSLHPYNWTDNPIQVLSHLQEIRNQLQSWSRVFALDDNRVVKFSDSGLLQETFVMELIRSKTDIPVPQVIMTFVDDDQVYLVMTPIAGETLSSKIHDMSPEQLITVARELAKHINTIQQLGVPSEPAPSRLIGAWLGGPLQNIVFDPAPCLPFQSNTDFRLYWEQRLKESRQIKMPESYKVVLAHGDLDTQNIMLQDGHIVGIIDWDTFGWYPDFWDVMMAVKRTRHTMPEYVNAILEELKTPDTEDLERAIDEALF</sequence>
<name>A0ABR1JIV8_9AGAR</name>
<keyword evidence="3" id="KW-1185">Reference proteome</keyword>
<dbReference type="PANTHER" id="PTHR21310">
    <property type="entry name" value="AMINOGLYCOSIDE PHOSPHOTRANSFERASE-RELATED-RELATED"/>
    <property type="match status" value="1"/>
</dbReference>
<dbReference type="EMBL" id="JBANRG010000011">
    <property type="protein sequence ID" value="KAK7462346.1"/>
    <property type="molecule type" value="Genomic_DNA"/>
</dbReference>
<dbReference type="SUPFAM" id="SSF56112">
    <property type="entry name" value="Protein kinase-like (PK-like)"/>
    <property type="match status" value="1"/>
</dbReference>
<dbReference type="PANTHER" id="PTHR21310:SF15">
    <property type="entry name" value="AMINOGLYCOSIDE PHOSPHOTRANSFERASE DOMAIN-CONTAINING PROTEIN"/>
    <property type="match status" value="1"/>
</dbReference>
<dbReference type="Pfam" id="PF01636">
    <property type="entry name" value="APH"/>
    <property type="match status" value="1"/>
</dbReference>
<dbReference type="InterPro" id="IPR051678">
    <property type="entry name" value="AGP_Transferase"/>
</dbReference>
<reference evidence="2 3" key="1">
    <citation type="submission" date="2024-01" db="EMBL/GenBank/DDBJ databases">
        <title>A draft genome for the cacao thread blight pathogen Marasmiellus scandens.</title>
        <authorList>
            <person name="Baruah I.K."/>
            <person name="Leung J."/>
            <person name="Bukari Y."/>
            <person name="Amoako-Attah I."/>
            <person name="Meinhardt L.W."/>
            <person name="Bailey B.A."/>
            <person name="Cohen S.P."/>
        </authorList>
    </citation>
    <scope>NUCLEOTIDE SEQUENCE [LARGE SCALE GENOMIC DNA]</scope>
    <source>
        <strain evidence="2 3">GH-19</strain>
    </source>
</reference>
<evidence type="ECO:0000259" key="1">
    <source>
        <dbReference type="Pfam" id="PF01636"/>
    </source>
</evidence>
<dbReference type="Gene3D" id="3.90.1200.10">
    <property type="match status" value="1"/>
</dbReference>